<dbReference type="InterPro" id="IPR032109">
    <property type="entry name" value="Big_3_5"/>
</dbReference>
<proteinExistence type="predicted"/>
<keyword evidence="5" id="KW-1185">Reference proteome</keyword>
<dbReference type="Pfam" id="PF16640">
    <property type="entry name" value="Big_3_5"/>
    <property type="match status" value="3"/>
</dbReference>
<keyword evidence="2" id="KW-0732">Signal</keyword>
<feature type="region of interest" description="Disordered" evidence="1">
    <location>
        <begin position="124"/>
        <end position="146"/>
    </location>
</feature>
<dbReference type="EMBL" id="JAWSTH010000096">
    <property type="protein sequence ID" value="MDW5597617.1"/>
    <property type="molecule type" value="Genomic_DNA"/>
</dbReference>
<feature type="chain" id="PRO_5047455350" evidence="2">
    <location>
        <begin position="42"/>
        <end position="1005"/>
    </location>
</feature>
<feature type="region of interest" description="Disordered" evidence="1">
    <location>
        <begin position="165"/>
        <end position="194"/>
    </location>
</feature>
<feature type="non-terminal residue" evidence="4">
    <location>
        <position position="1005"/>
    </location>
</feature>
<name>A0ABU4HWC2_9ACTN</name>
<dbReference type="SUPFAM" id="SSF49373">
    <property type="entry name" value="Invasin/intimin cell-adhesion fragments"/>
    <property type="match status" value="1"/>
</dbReference>
<evidence type="ECO:0000256" key="1">
    <source>
        <dbReference type="SAM" id="MobiDB-lite"/>
    </source>
</evidence>
<dbReference type="InterPro" id="IPR013783">
    <property type="entry name" value="Ig-like_fold"/>
</dbReference>
<dbReference type="Proteomes" id="UP001284601">
    <property type="component" value="Unassembled WGS sequence"/>
</dbReference>
<evidence type="ECO:0000259" key="3">
    <source>
        <dbReference type="Pfam" id="PF16640"/>
    </source>
</evidence>
<evidence type="ECO:0000256" key="2">
    <source>
        <dbReference type="SAM" id="SignalP"/>
    </source>
</evidence>
<dbReference type="Gene3D" id="2.60.40.10">
    <property type="entry name" value="Immunoglobulins"/>
    <property type="match status" value="5"/>
</dbReference>
<dbReference type="RefSeq" id="WP_318600083.1">
    <property type="nucleotide sequence ID" value="NZ_JAWSTH010000096.1"/>
</dbReference>
<feature type="compositionally biased region" description="Gly residues" evidence="1">
    <location>
        <begin position="165"/>
        <end position="182"/>
    </location>
</feature>
<protein>
    <submittedName>
        <fullName evidence="4">Ig-like domain repeat protein</fullName>
    </submittedName>
</protein>
<feature type="domain" description="Bacterial Ig-like" evidence="3">
    <location>
        <begin position="729"/>
        <end position="822"/>
    </location>
</feature>
<evidence type="ECO:0000313" key="5">
    <source>
        <dbReference type="Proteomes" id="UP001284601"/>
    </source>
</evidence>
<evidence type="ECO:0000313" key="4">
    <source>
        <dbReference type="EMBL" id="MDW5597617.1"/>
    </source>
</evidence>
<sequence length="1005" mass="96636">MGGRPDHGGSVAGGMRGHASVGVLAALTLTLALLFAPAAHAAVTGSVPFTNDGSCTYRYWTVPADVTLVTATVVGGAGGHSKHTGHGGLGASVVADLAVSPGDQLAINVGVWGNGGGCGIAHGGSSGDASSGTGRDGHDGGSGSILSSYNARTGAITQLIVAGGGGGGGGNGQHGGGPGADGGRSLLPGTSGTGAFAGSGGGSGGCSGCRVGPNGTSGGDSISPSGAGGGGGGGYPYSGAGGNGAHLGGGGGGGAGESYTAPGVTVDSIGASDRACAWPDGASADCDGRVTLEWDNRPTDIAVNAGDGQQVTAGSSFPLPLTAIVTNAENQPVDGVSVTFTLPNSSAGATFTSGPATTATVLTGPDGHAVSPMLEANGTAGPWRATASAPEIGSTAFTLTNTAAPTVTHLTTATPTSVAGEPVTFSAKVATATAPYANWTGTVQFILDGAPVGAPVPVGDDGDSATFSTRFGVDGSSVGTHTVEAVYAGDGNHVGSRSNVVTQTVVPAATATTITPSPRVSDTGEAVTLTAQVRAETAAAGAIPAGTVDFYVSPSPGAPAVLLRQDVELDAGGRAVFVTPALGAPGAYDVRVEFSGGPSFAASTGTATQNVGPAATATLVTSSVNPSVSGEPFLLTATVGRAGDAGAAPVGNVTFSAGGRALCPATPVHEDDDPGDGDGVATCLVAGGLEARPNLITVAFTDPDPAGGYDPSQGSLTQQIVAARTTTTLTATPTTGVFGTDVRVRARVAPVAPGAGLANGTVQFFVDDLAAGTPVEVVRGVATSDPIAGLTVGAHRIEAAYEDDSDPVAMRASSGALTFTVQRAPTTLAITSDAQPAPAAHPVVLTAHAQAGGDAGPVSGNVQFLVDGAAAGDAVPLRDGLAQSAPLRLPAGAHAVVAQLNGGTRFAPALATFTQHVSPASPFTPPPSALTPAEAAAAAAAAAAERPLVSLETARVEAGASGVANVVLGCRAPAGARCAGRLTFTSGTRLPARLLGAPGARGWRA</sequence>
<accession>A0ABU4HWC2</accession>
<gene>
    <name evidence="4" type="ORF">R7226_24920</name>
</gene>
<feature type="domain" description="Bacterial Ig-like" evidence="3">
    <location>
        <begin position="515"/>
        <end position="611"/>
    </location>
</feature>
<feature type="domain" description="Bacterial Ig-like" evidence="3">
    <location>
        <begin position="411"/>
        <end position="505"/>
    </location>
</feature>
<organism evidence="4 5">
    <name type="scientific">Conexibacter stalactiti</name>
    <dbReference type="NCBI Taxonomy" id="1940611"/>
    <lineage>
        <taxon>Bacteria</taxon>
        <taxon>Bacillati</taxon>
        <taxon>Actinomycetota</taxon>
        <taxon>Thermoleophilia</taxon>
        <taxon>Solirubrobacterales</taxon>
        <taxon>Conexibacteraceae</taxon>
        <taxon>Conexibacter</taxon>
    </lineage>
</organism>
<feature type="signal peptide" evidence="2">
    <location>
        <begin position="1"/>
        <end position="41"/>
    </location>
</feature>
<comment type="caution">
    <text evidence="4">The sequence shown here is derived from an EMBL/GenBank/DDBJ whole genome shotgun (WGS) entry which is preliminary data.</text>
</comment>
<reference evidence="5" key="1">
    <citation type="submission" date="2023-07" db="EMBL/GenBank/DDBJ databases">
        <title>Conexibacter stalactiti sp. nov., isolated from stalactites in a lava cave and emended description of the genus Conexibacter.</title>
        <authorList>
            <person name="Lee S.D."/>
        </authorList>
    </citation>
    <scope>NUCLEOTIDE SEQUENCE [LARGE SCALE GENOMIC DNA]</scope>
    <source>
        <strain evidence="5">KCTC 39840</strain>
    </source>
</reference>
<dbReference type="InterPro" id="IPR008964">
    <property type="entry name" value="Invasin/intimin_cell_adhesion"/>
</dbReference>